<dbReference type="Proteomes" id="UP001362999">
    <property type="component" value="Unassembled WGS sequence"/>
</dbReference>
<comment type="caution">
    <text evidence="1">The sequence shown here is derived from an EMBL/GenBank/DDBJ whole genome shotgun (WGS) entry which is preliminary data.</text>
</comment>
<dbReference type="EMBL" id="JAWWNJ010000031">
    <property type="protein sequence ID" value="KAK7026572.1"/>
    <property type="molecule type" value="Genomic_DNA"/>
</dbReference>
<dbReference type="AlphaFoldDB" id="A0AAW0BJU8"/>
<evidence type="ECO:0000313" key="1">
    <source>
        <dbReference type="EMBL" id="KAK7026572.1"/>
    </source>
</evidence>
<reference evidence="1 2" key="1">
    <citation type="journal article" date="2024" name="J Genomics">
        <title>Draft genome sequencing and assembly of Favolaschia claudopus CIRM-BRFM 2984 isolated from oak limbs.</title>
        <authorList>
            <person name="Navarro D."/>
            <person name="Drula E."/>
            <person name="Chaduli D."/>
            <person name="Cazenave R."/>
            <person name="Ahrendt S."/>
            <person name="Wang J."/>
            <person name="Lipzen A."/>
            <person name="Daum C."/>
            <person name="Barry K."/>
            <person name="Grigoriev I.V."/>
            <person name="Favel A."/>
            <person name="Rosso M.N."/>
            <person name="Martin F."/>
        </authorList>
    </citation>
    <scope>NUCLEOTIDE SEQUENCE [LARGE SCALE GENOMIC DNA]</scope>
    <source>
        <strain evidence="1 2">CIRM-BRFM 2984</strain>
    </source>
</reference>
<evidence type="ECO:0000313" key="2">
    <source>
        <dbReference type="Proteomes" id="UP001362999"/>
    </source>
</evidence>
<accession>A0AAW0BJU8</accession>
<protein>
    <submittedName>
        <fullName evidence="1">Uncharacterized protein</fullName>
    </submittedName>
</protein>
<proteinExistence type="predicted"/>
<name>A0AAW0BJU8_9AGAR</name>
<organism evidence="1 2">
    <name type="scientific">Favolaschia claudopus</name>
    <dbReference type="NCBI Taxonomy" id="2862362"/>
    <lineage>
        <taxon>Eukaryota</taxon>
        <taxon>Fungi</taxon>
        <taxon>Dikarya</taxon>
        <taxon>Basidiomycota</taxon>
        <taxon>Agaricomycotina</taxon>
        <taxon>Agaricomycetes</taxon>
        <taxon>Agaricomycetidae</taxon>
        <taxon>Agaricales</taxon>
        <taxon>Marasmiineae</taxon>
        <taxon>Mycenaceae</taxon>
        <taxon>Favolaschia</taxon>
    </lineage>
</organism>
<keyword evidence="2" id="KW-1185">Reference proteome</keyword>
<gene>
    <name evidence="1" type="ORF">R3P38DRAFT_2777342</name>
</gene>
<sequence length="244" mass="27251">MAPNPDLPHIRASAAVCCDGGVLCDGGTTRCLFFAYLTATPTPQYLLSATIQAIWFPLLTTLLLCKFLQSYWPVTLASARFWTLPHQGLTHSRLPRLGNSPAPIRLSPFPSRHRFLIPPKISGWTTRWRDFVRGFSLYLTSVCVREWEEVAFASGESEGFLLSARSSAKVKSVSVNQEMRGLQDFDVSWTSRTDAPANQSTVRYLRVVGRGLRKIGTLPSLCPANFKKILYIASSFLAFNDKFI</sequence>